<evidence type="ECO:0000313" key="1">
    <source>
        <dbReference type="EMBL" id="TXD70230.1"/>
    </source>
</evidence>
<name>A0A5C6YRX3_9FLAO</name>
<dbReference type="RefSeq" id="WP_146743136.1">
    <property type="nucleotide sequence ID" value="NZ_CBCRZQ010000003.1"/>
</dbReference>
<reference evidence="1 2" key="1">
    <citation type="submission" date="2019-08" db="EMBL/GenBank/DDBJ databases">
        <title>Genome of Aequorivita lipolytica Y10-2 (type strain).</title>
        <authorList>
            <person name="Bowman J.P."/>
        </authorList>
    </citation>
    <scope>NUCLEOTIDE SEQUENCE [LARGE SCALE GENOMIC DNA]</scope>
    <source>
        <strain evidence="1 2">Y10-2</strain>
    </source>
</reference>
<evidence type="ECO:0000313" key="2">
    <source>
        <dbReference type="Proteomes" id="UP000321945"/>
    </source>
</evidence>
<gene>
    <name evidence="1" type="ORF">ESV24_03445</name>
</gene>
<protein>
    <submittedName>
        <fullName evidence="1">Uncharacterized protein</fullName>
    </submittedName>
</protein>
<organism evidence="1 2">
    <name type="scientific">Aequorivita lipolytica</name>
    <dbReference type="NCBI Taxonomy" id="153267"/>
    <lineage>
        <taxon>Bacteria</taxon>
        <taxon>Pseudomonadati</taxon>
        <taxon>Bacteroidota</taxon>
        <taxon>Flavobacteriia</taxon>
        <taxon>Flavobacteriales</taxon>
        <taxon>Flavobacteriaceae</taxon>
        <taxon>Aequorivita</taxon>
    </lineage>
</organism>
<keyword evidence="2" id="KW-1185">Reference proteome</keyword>
<accession>A0A5C6YRX3</accession>
<proteinExistence type="predicted"/>
<dbReference type="Proteomes" id="UP000321945">
    <property type="component" value="Unassembled WGS sequence"/>
</dbReference>
<comment type="caution">
    <text evidence="1">The sequence shown here is derived from an EMBL/GenBank/DDBJ whole genome shotgun (WGS) entry which is preliminary data.</text>
</comment>
<dbReference type="EMBL" id="VORU01000002">
    <property type="protein sequence ID" value="TXD70230.1"/>
    <property type="molecule type" value="Genomic_DNA"/>
</dbReference>
<dbReference type="AlphaFoldDB" id="A0A5C6YRX3"/>
<dbReference type="PROSITE" id="PS51257">
    <property type="entry name" value="PROKAR_LIPOPROTEIN"/>
    <property type="match status" value="1"/>
</dbReference>
<sequence length="170" mass="19472">MKAIYILSIFSIIMILACNKEENKPSGGDLLTYNVYLDLQKSDGTSFNEGEIEAKGGYLNEEGQLVYNGDWFQLPINLDSFEKTLFGPFEIGVSSGGGSNEPESGTEWVSNTLLLLRYQGITEIDTLRSRDSSRYPDFRYFDIFKNDSLLQRFNDPENYIEKPWYITIQK</sequence>